<feature type="compositionally biased region" description="Basic and acidic residues" evidence="1">
    <location>
        <begin position="23"/>
        <end position="33"/>
    </location>
</feature>
<name>A0A2S6C3S6_9PEZI</name>
<accession>A0A2S6C3S6</accession>
<proteinExistence type="predicted"/>
<gene>
    <name evidence="2" type="ORF">CBER1_07767</name>
</gene>
<protein>
    <recommendedName>
        <fullName evidence="4">Rad60/SUMO-like domain-containing protein</fullName>
    </recommendedName>
</protein>
<organism evidence="2 3">
    <name type="scientific">Cercospora berteroae</name>
    <dbReference type="NCBI Taxonomy" id="357750"/>
    <lineage>
        <taxon>Eukaryota</taxon>
        <taxon>Fungi</taxon>
        <taxon>Dikarya</taxon>
        <taxon>Ascomycota</taxon>
        <taxon>Pezizomycotina</taxon>
        <taxon>Dothideomycetes</taxon>
        <taxon>Dothideomycetidae</taxon>
        <taxon>Mycosphaerellales</taxon>
        <taxon>Mycosphaerellaceae</taxon>
        <taxon>Cercospora</taxon>
    </lineage>
</organism>
<dbReference type="PANTHER" id="PTHR10562">
    <property type="entry name" value="SMALL UBIQUITIN-RELATED MODIFIER"/>
    <property type="match status" value="1"/>
</dbReference>
<evidence type="ECO:0000313" key="2">
    <source>
        <dbReference type="EMBL" id="PPJ54388.1"/>
    </source>
</evidence>
<dbReference type="AlphaFoldDB" id="A0A2S6C3S6"/>
<dbReference type="EMBL" id="PNEN01000565">
    <property type="protein sequence ID" value="PPJ54388.1"/>
    <property type="molecule type" value="Genomic_DNA"/>
</dbReference>
<evidence type="ECO:0000256" key="1">
    <source>
        <dbReference type="SAM" id="MobiDB-lite"/>
    </source>
</evidence>
<evidence type="ECO:0008006" key="4">
    <source>
        <dbReference type="Google" id="ProtNLM"/>
    </source>
</evidence>
<feature type="region of interest" description="Disordered" evidence="1">
    <location>
        <begin position="23"/>
        <end position="42"/>
    </location>
</feature>
<dbReference type="SUPFAM" id="SSF54236">
    <property type="entry name" value="Ubiquitin-like"/>
    <property type="match status" value="2"/>
</dbReference>
<dbReference type="Proteomes" id="UP000237631">
    <property type="component" value="Unassembled WGS sequence"/>
</dbReference>
<reference evidence="3" key="1">
    <citation type="journal article" date="2017" name="bioRxiv">
        <title>Conservation of a gene cluster reveals novel cercosporin biosynthetic mechanisms and extends production to the genus Colletotrichum.</title>
        <authorList>
            <person name="de Jonge R."/>
            <person name="Ebert M.K."/>
            <person name="Huitt-Roehl C.R."/>
            <person name="Pal P."/>
            <person name="Suttle J.C."/>
            <person name="Spanner R.E."/>
            <person name="Neubauer J.D."/>
            <person name="Jurick W.M.II."/>
            <person name="Stott K.A."/>
            <person name="Secor G.A."/>
            <person name="Thomma B.P.H.J."/>
            <person name="Van de Peer Y."/>
            <person name="Townsend C.A."/>
            <person name="Bolton M.D."/>
        </authorList>
    </citation>
    <scope>NUCLEOTIDE SEQUENCE [LARGE SCALE GENOMIC DNA]</scope>
    <source>
        <strain evidence="3">CBS538.71</strain>
    </source>
</reference>
<evidence type="ECO:0000313" key="3">
    <source>
        <dbReference type="Proteomes" id="UP000237631"/>
    </source>
</evidence>
<dbReference type="Gene3D" id="3.10.20.90">
    <property type="entry name" value="Phosphatidylinositol 3-kinase Catalytic Subunit, Chain A, domain 1"/>
    <property type="match status" value="2"/>
</dbReference>
<sequence length="235" mass="26236">MRPRNTATTVAGLGGVKVSLRELESGHSSRGPERPGNPLNVFDDQLPTDANHVLLTMASEFSAFALTFKLRRDQPLKEVKEKFGSCVDWRSQDLSYIFEDRIVQDDDTPEQLSMRPSGNMVLISAQKEFSGACSAARQQEIADAGVELLRVTDEKDCIAFWVRVGLAHGKEYCKQYRIRWDCNLAHVMRDFDALIGRGGSRFILDGDRINNGDTPSTLEMEGDDLVDVLYESFAG</sequence>
<keyword evidence="3" id="KW-1185">Reference proteome</keyword>
<dbReference type="CDD" id="cd01763">
    <property type="entry name" value="Ubl_SUMO_like"/>
    <property type="match status" value="1"/>
</dbReference>
<comment type="caution">
    <text evidence="2">The sequence shown here is derived from an EMBL/GenBank/DDBJ whole genome shotgun (WGS) entry which is preliminary data.</text>
</comment>
<dbReference type="InterPro" id="IPR029071">
    <property type="entry name" value="Ubiquitin-like_domsf"/>
</dbReference>
<dbReference type="OrthoDB" id="3630829at2759"/>